<organism evidence="9 10">
    <name type="scientific">Ambispora leptoticha</name>
    <dbReference type="NCBI Taxonomy" id="144679"/>
    <lineage>
        <taxon>Eukaryota</taxon>
        <taxon>Fungi</taxon>
        <taxon>Fungi incertae sedis</taxon>
        <taxon>Mucoromycota</taxon>
        <taxon>Glomeromycotina</taxon>
        <taxon>Glomeromycetes</taxon>
        <taxon>Archaeosporales</taxon>
        <taxon>Ambisporaceae</taxon>
        <taxon>Ambispora</taxon>
    </lineage>
</organism>
<keyword evidence="6" id="KW-0175">Coiled coil</keyword>
<feature type="domain" description="ATP-dependent DNA ligase family profile" evidence="8">
    <location>
        <begin position="604"/>
        <end position="800"/>
    </location>
</feature>
<evidence type="ECO:0000313" key="10">
    <source>
        <dbReference type="Proteomes" id="UP000789508"/>
    </source>
</evidence>
<evidence type="ECO:0000256" key="7">
    <source>
        <dbReference type="SAM" id="MobiDB-lite"/>
    </source>
</evidence>
<dbReference type="Gene3D" id="2.40.50.140">
    <property type="entry name" value="Nucleic acid-binding proteins"/>
    <property type="match status" value="1"/>
</dbReference>
<evidence type="ECO:0000256" key="6">
    <source>
        <dbReference type="SAM" id="Coils"/>
    </source>
</evidence>
<feature type="compositionally biased region" description="Polar residues" evidence="7">
    <location>
        <begin position="176"/>
        <end position="191"/>
    </location>
</feature>
<dbReference type="GO" id="GO:0006310">
    <property type="term" value="P:DNA recombination"/>
    <property type="evidence" value="ECO:0007669"/>
    <property type="project" value="InterPro"/>
</dbReference>
<feature type="compositionally biased region" description="Basic and acidic residues" evidence="7">
    <location>
        <begin position="151"/>
        <end position="175"/>
    </location>
</feature>
<gene>
    <name evidence="9" type="ORF">ALEPTO_LOCUS5167</name>
</gene>
<dbReference type="SUPFAM" id="SSF56091">
    <property type="entry name" value="DNA ligase/mRNA capping enzyme, catalytic domain"/>
    <property type="match status" value="1"/>
</dbReference>
<evidence type="ECO:0000256" key="5">
    <source>
        <dbReference type="ARBA" id="ARBA00023204"/>
    </source>
</evidence>
<dbReference type="InterPro" id="IPR012310">
    <property type="entry name" value="DNA_ligase_ATP-dep_cent"/>
</dbReference>
<dbReference type="Gene3D" id="3.30.470.30">
    <property type="entry name" value="DNA ligase/mRNA capping enzyme"/>
    <property type="match status" value="1"/>
</dbReference>
<dbReference type="AlphaFoldDB" id="A0A9N9FH72"/>
<keyword evidence="10" id="KW-1185">Reference proteome</keyword>
<feature type="compositionally biased region" description="Basic and acidic residues" evidence="7">
    <location>
        <begin position="269"/>
        <end position="286"/>
    </location>
</feature>
<evidence type="ECO:0000256" key="2">
    <source>
        <dbReference type="ARBA" id="ARBA00022598"/>
    </source>
</evidence>
<feature type="compositionally biased region" description="Polar residues" evidence="7">
    <location>
        <begin position="235"/>
        <end position="246"/>
    </location>
</feature>
<dbReference type="Pfam" id="PF01068">
    <property type="entry name" value="DNA_ligase_A_M"/>
    <property type="match status" value="1"/>
</dbReference>
<dbReference type="GO" id="GO:0005524">
    <property type="term" value="F:ATP binding"/>
    <property type="evidence" value="ECO:0007669"/>
    <property type="project" value="InterPro"/>
</dbReference>
<dbReference type="InterPro" id="IPR012340">
    <property type="entry name" value="NA-bd_OB-fold"/>
</dbReference>
<evidence type="ECO:0000313" key="9">
    <source>
        <dbReference type="EMBL" id="CAG8535890.1"/>
    </source>
</evidence>
<dbReference type="GO" id="GO:0006260">
    <property type="term" value="P:DNA replication"/>
    <property type="evidence" value="ECO:0007669"/>
    <property type="project" value="UniProtKB-KW"/>
</dbReference>
<dbReference type="GO" id="GO:0003910">
    <property type="term" value="F:DNA ligase (ATP) activity"/>
    <property type="evidence" value="ECO:0007669"/>
    <property type="project" value="InterPro"/>
</dbReference>
<feature type="compositionally biased region" description="Polar residues" evidence="7">
    <location>
        <begin position="115"/>
        <end position="124"/>
    </location>
</feature>
<sequence length="909" mass="102923">MLSRRFGYSYKTKTAFPFPFKVSFVNKSNLLQRQQQCYHICFGGKSGGLTGHSDGLKNRARLQTFFGEVRKNNVNGHYRVDFYAYHRCYASVRNKTKVVNSTKTTESLKKKTKADSSSISNKTATKIPIKEKVSKSNTTITKGPRKNQVATDKESANVESDANHELIENNTKSDDSTNTEADVKGTSSSLIGSDASSEVSASEEIAEGKLDASPVTKDSSNEASAEKIELKDNSIDSNPQNYSAKNDSIHKEFISETDESRVNITDHPTTSEEAKTEASVDDDTTKENINSIQNSSIKDGSNNDNMVVENLSCNEPTSIDDSSKNDVPTKISSSADTKPSEIIVVDAKTIESNQRSIGSGEIHLSDSQLEKILGPLRQLNENSARIANYLRQLNEIHSLCLSILCACSQAIIDVTKDEKASKQSKEGDSNEINKDLDISEFKNFCEKINATEGTLKKFETIREHPEFKNILIQILNNKKPFYVKSVKLKKFIDKFEPNELKIMLENATEYPTIYSLFDALSTKQITGNTGRLAIERYIREKCNSPELREFFNKILDKKLNINIASKNMNRIFGANTIPLFSVALGQELPESNFDKLFPESQESSGIKWFVSRKYDGVRCIVQYYPNSKEIKISSRLGNPFTALKDLEERIKSLMNQNQDLISKNTIWESGLVLDGEICVFDEEVKDREKFLSALEVRKVNDYQMKNFQYLVFDCLTEEEFTKMSGIRNYQERLDFLNKLLPDDKKEDLGMISIIKQNILESKQSLEKQWENAKAKNWEGLMLRKNVGYQGKRSSDLLKVKGRKDAEYTVKDIEIGPMKIDGVEYKDVLRSVVIEHRHGNKLNKVHVGSGLTNEDRLKYRTPRSIIGKEVTVEYTDESKTQKKNGKGECETVTSLRFPRIKAIYEKKRDV</sequence>
<dbReference type="PANTHER" id="PTHR47810:SF1">
    <property type="entry name" value="DNA LIGASE B"/>
    <property type="match status" value="1"/>
</dbReference>
<evidence type="ECO:0000256" key="1">
    <source>
        <dbReference type="ARBA" id="ARBA00001968"/>
    </source>
</evidence>
<dbReference type="OrthoDB" id="411785at2759"/>
<feature type="region of interest" description="Disordered" evidence="7">
    <location>
        <begin position="99"/>
        <end position="287"/>
    </location>
</feature>
<feature type="coiled-coil region" evidence="6">
    <location>
        <begin position="726"/>
        <end position="775"/>
    </location>
</feature>
<evidence type="ECO:0000259" key="8">
    <source>
        <dbReference type="Pfam" id="PF01068"/>
    </source>
</evidence>
<feature type="region of interest" description="Disordered" evidence="7">
    <location>
        <begin position="313"/>
        <end position="336"/>
    </location>
</feature>
<accession>A0A9N9FH72</accession>
<keyword evidence="2" id="KW-0436">Ligase</keyword>
<protein>
    <submittedName>
        <fullName evidence="9">12680_t:CDS:1</fullName>
    </submittedName>
</protein>
<dbReference type="PANTHER" id="PTHR47810">
    <property type="entry name" value="DNA LIGASE"/>
    <property type="match status" value="1"/>
</dbReference>
<feature type="compositionally biased region" description="Basic and acidic residues" evidence="7">
    <location>
        <begin position="224"/>
        <end position="234"/>
    </location>
</feature>
<comment type="cofactor">
    <cofactor evidence="1">
        <name>a divalent metal cation</name>
        <dbReference type="ChEBI" id="CHEBI:60240"/>
    </cofactor>
</comment>
<dbReference type="EMBL" id="CAJVPS010001382">
    <property type="protein sequence ID" value="CAG8535890.1"/>
    <property type="molecule type" value="Genomic_DNA"/>
</dbReference>
<reference evidence="9" key="1">
    <citation type="submission" date="2021-06" db="EMBL/GenBank/DDBJ databases">
        <authorList>
            <person name="Kallberg Y."/>
            <person name="Tangrot J."/>
            <person name="Rosling A."/>
        </authorList>
    </citation>
    <scope>NUCLEOTIDE SEQUENCE</scope>
    <source>
        <strain evidence="9">FL130A</strain>
    </source>
</reference>
<dbReference type="InterPro" id="IPR050326">
    <property type="entry name" value="NAD_dep_DNA_ligaseB"/>
</dbReference>
<keyword evidence="4" id="KW-0227">DNA damage</keyword>
<evidence type="ECO:0000256" key="3">
    <source>
        <dbReference type="ARBA" id="ARBA00022705"/>
    </source>
</evidence>
<feature type="compositionally biased region" description="Basic and acidic residues" evidence="7">
    <location>
        <begin position="247"/>
        <end position="261"/>
    </location>
</feature>
<keyword evidence="3" id="KW-0235">DNA replication</keyword>
<dbReference type="SUPFAM" id="SSF50249">
    <property type="entry name" value="Nucleic acid-binding proteins"/>
    <property type="match status" value="1"/>
</dbReference>
<name>A0A9N9FH72_9GLOM</name>
<dbReference type="Proteomes" id="UP000789508">
    <property type="component" value="Unassembled WGS sequence"/>
</dbReference>
<evidence type="ECO:0000256" key="4">
    <source>
        <dbReference type="ARBA" id="ARBA00022763"/>
    </source>
</evidence>
<comment type="caution">
    <text evidence="9">The sequence shown here is derived from an EMBL/GenBank/DDBJ whole genome shotgun (WGS) entry which is preliminary data.</text>
</comment>
<keyword evidence="5" id="KW-0234">DNA repair</keyword>
<dbReference type="GO" id="GO:0006281">
    <property type="term" value="P:DNA repair"/>
    <property type="evidence" value="ECO:0007669"/>
    <property type="project" value="UniProtKB-KW"/>
</dbReference>
<proteinExistence type="predicted"/>